<dbReference type="GO" id="GO:0005634">
    <property type="term" value="C:nucleus"/>
    <property type="evidence" value="ECO:0007669"/>
    <property type="project" value="TreeGrafter"/>
</dbReference>
<dbReference type="SMART" id="SM00487">
    <property type="entry name" value="DEXDc"/>
    <property type="match status" value="1"/>
</dbReference>
<feature type="compositionally biased region" description="Acidic residues" evidence="3">
    <location>
        <begin position="140"/>
        <end position="150"/>
    </location>
</feature>
<dbReference type="InterPro" id="IPR001650">
    <property type="entry name" value="Helicase_C-like"/>
</dbReference>
<evidence type="ECO:0000259" key="4">
    <source>
        <dbReference type="PROSITE" id="PS51192"/>
    </source>
</evidence>
<dbReference type="PROSITE" id="PS51194">
    <property type="entry name" value="HELICASE_CTER"/>
    <property type="match status" value="1"/>
</dbReference>
<feature type="region of interest" description="Disordered" evidence="3">
    <location>
        <begin position="1129"/>
        <end position="1205"/>
    </location>
</feature>
<feature type="region of interest" description="Disordered" evidence="3">
    <location>
        <begin position="478"/>
        <end position="506"/>
    </location>
</feature>
<dbReference type="Pfam" id="PF00270">
    <property type="entry name" value="DEAD"/>
    <property type="match status" value="1"/>
</dbReference>
<dbReference type="Gene3D" id="3.40.50.300">
    <property type="entry name" value="P-loop containing nucleotide triphosphate hydrolases"/>
    <property type="match status" value="2"/>
</dbReference>
<organism evidence="6 7">
    <name type="scientific">Cylindrotheca closterium</name>
    <dbReference type="NCBI Taxonomy" id="2856"/>
    <lineage>
        <taxon>Eukaryota</taxon>
        <taxon>Sar</taxon>
        <taxon>Stramenopiles</taxon>
        <taxon>Ochrophyta</taxon>
        <taxon>Bacillariophyta</taxon>
        <taxon>Bacillariophyceae</taxon>
        <taxon>Bacillariophycidae</taxon>
        <taxon>Bacillariales</taxon>
        <taxon>Bacillariaceae</taxon>
        <taxon>Cylindrotheca</taxon>
    </lineage>
</organism>
<protein>
    <submittedName>
        <fullName evidence="6">Uncharacterized protein</fullName>
    </submittedName>
</protein>
<dbReference type="GO" id="GO:0036297">
    <property type="term" value="P:interstrand cross-link repair"/>
    <property type="evidence" value="ECO:0007669"/>
    <property type="project" value="TreeGrafter"/>
</dbReference>
<evidence type="ECO:0000256" key="2">
    <source>
        <dbReference type="ARBA" id="ARBA00022840"/>
    </source>
</evidence>
<proteinExistence type="predicted"/>
<dbReference type="PANTHER" id="PTHR47957">
    <property type="entry name" value="ATP-DEPENDENT HELICASE HRQ1"/>
    <property type="match status" value="1"/>
</dbReference>
<dbReference type="Proteomes" id="UP001295423">
    <property type="component" value="Unassembled WGS sequence"/>
</dbReference>
<gene>
    <name evidence="6" type="ORF">CYCCA115_LOCUS401</name>
</gene>
<dbReference type="Pfam" id="PF09369">
    <property type="entry name" value="MZB"/>
    <property type="match status" value="1"/>
</dbReference>
<sequence>MSSKDDDPIVRSLKLLDPILQFLTKATGQSAIGVDKLHSTLPATKQIPFAHVQHLLNFNILQAFPLNLSKEREKEFEEQWSQGKTETAKTDFQIGFPSPDGSDKRLTGSTKTAAKRRLAELRKKLKAANKLAKNGIEPTIEGEEDADNEPEVGQSAKKDWSLPTEDDPNHGDEPVLEIEREGLNALDQVLGLTSKPPKERDVESLIPSCILPRQISYAGSHPAQSADYVGNMDDIPWTKKLHPTLLSALLGKRRLYRHQEIAIRSALQSTPTLVCTGTGSGKSICFLMPVLQAAIEGHRSMLLFPTKALAQDQIVKLQAWLVEHKLDDKINVATLDGDTPHSQRADVADSAHIILTNPDTLHASILPQWKHMYKAIFESLKYVVIDEAHMYEGVFGAHVAMILARLYRVACLHSENKDAVVVFLACSATLAHPEHHFRLLCCIPQSKKVSIVTQDGSPRAAKHFWVWNPPLLDTNGKNMGMVKLPKNKKKKSKKPPETMNAPNVFGPVDLSQTLEDRQNAKNAQLPQKQFIRRRHSADETALLLARAVTRGIRTIAFCKTRGLVEWVYERTLAALKQSPETAKFISKVESYRGGYTKLERRQIEQKLFQNELLGVVGTSALELGVDIGGVDLTLHCGFPSTHASLLQQAGRAGRGAAASSKPSLAICICFNGPVDQHLWRHPSSLLTRGLTAPLSMPIYPGLVQGHLLCAGQEFPLTGHANVLTLQSTQDPDELKEKDLLCDYDLFGSEDIYQEALETLQVQGAVEKETVGVRTKEGSAVIYKAHPSIKNPWMQVSIRSMESVNYDIVDMSHPMQGGRMDQICSEAAVMDTIPYSRVFYHAFPGAIIMHRGRRYKMVSMTRPPPFGQGFRGTLKLGAFAKPSTHRYFTRPLSNLKITVVKQIERVDLYNPSDPSQKKSPVEDVSTLYSDDPSSSSFAGCGVVNIKRNVHGYKKLSLVTREELSRSELSLPDMEFDSFGFWIDCDPNVLGPMFSGDNFGYGIHALSHAILAVAPLFVPSVMSDVQCDHSVYQPTRLCIFDARAGGSGICAQLWKSVFVENGLIESAINLMESCSSCSHDHGYSGGCPACLQAGECIKFNDYLCKSSGLVIAKHLLKRLKQTDAYLHNMNKRKAEEADATDADTDRSQKLARTNSKSPDIASPRRKARERAMRSAKDISGANQRQMVVGRPSWPMDRSEGSSRQENE</sequence>
<dbReference type="InterPro" id="IPR018973">
    <property type="entry name" value="MZB"/>
</dbReference>
<dbReference type="SUPFAM" id="SSF52540">
    <property type="entry name" value="P-loop containing nucleoside triphosphate hydrolases"/>
    <property type="match status" value="1"/>
</dbReference>
<feature type="domain" description="Helicase ATP-binding" evidence="4">
    <location>
        <begin position="263"/>
        <end position="448"/>
    </location>
</feature>
<evidence type="ECO:0000256" key="3">
    <source>
        <dbReference type="SAM" id="MobiDB-lite"/>
    </source>
</evidence>
<dbReference type="GO" id="GO:0043138">
    <property type="term" value="F:3'-5' DNA helicase activity"/>
    <property type="evidence" value="ECO:0007669"/>
    <property type="project" value="TreeGrafter"/>
</dbReference>
<keyword evidence="1" id="KW-0547">Nucleotide-binding</keyword>
<dbReference type="InterPro" id="IPR011545">
    <property type="entry name" value="DEAD/DEAH_box_helicase_dom"/>
</dbReference>
<feature type="region of interest" description="Disordered" evidence="3">
    <location>
        <begin position="135"/>
        <end position="172"/>
    </location>
</feature>
<dbReference type="CDD" id="cd17923">
    <property type="entry name" value="DEXHc_Hrq1-like"/>
    <property type="match status" value="1"/>
</dbReference>
<evidence type="ECO:0000313" key="6">
    <source>
        <dbReference type="EMBL" id="CAJ1904347.1"/>
    </source>
</evidence>
<name>A0AAD2CGE3_9STRA</name>
<dbReference type="GO" id="GO:0005524">
    <property type="term" value="F:ATP binding"/>
    <property type="evidence" value="ECO:0007669"/>
    <property type="project" value="UniProtKB-KW"/>
</dbReference>
<reference evidence="6" key="1">
    <citation type="submission" date="2023-08" db="EMBL/GenBank/DDBJ databases">
        <authorList>
            <person name="Audoor S."/>
            <person name="Bilcke G."/>
        </authorList>
    </citation>
    <scope>NUCLEOTIDE SEQUENCE</scope>
</reference>
<comment type="caution">
    <text evidence="6">The sequence shown here is derived from an EMBL/GenBank/DDBJ whole genome shotgun (WGS) entry which is preliminary data.</text>
</comment>
<evidence type="ECO:0000259" key="5">
    <source>
        <dbReference type="PROSITE" id="PS51194"/>
    </source>
</evidence>
<dbReference type="Pfam" id="PF00271">
    <property type="entry name" value="Helicase_C"/>
    <property type="match status" value="1"/>
</dbReference>
<feature type="compositionally biased region" description="Basic and acidic residues" evidence="3">
    <location>
        <begin position="1194"/>
        <end position="1205"/>
    </location>
</feature>
<dbReference type="GO" id="GO:0003676">
    <property type="term" value="F:nucleic acid binding"/>
    <property type="evidence" value="ECO:0007669"/>
    <property type="project" value="InterPro"/>
</dbReference>
<dbReference type="PANTHER" id="PTHR47957:SF3">
    <property type="entry name" value="ATP-DEPENDENT HELICASE HRQ1"/>
    <property type="match status" value="1"/>
</dbReference>
<evidence type="ECO:0000256" key="1">
    <source>
        <dbReference type="ARBA" id="ARBA00022741"/>
    </source>
</evidence>
<feature type="domain" description="Helicase C-terminal" evidence="5">
    <location>
        <begin position="543"/>
        <end position="702"/>
    </location>
</feature>
<dbReference type="AlphaFoldDB" id="A0AAD2CGE3"/>
<dbReference type="SMART" id="SM00490">
    <property type="entry name" value="HELICc"/>
    <property type="match status" value="1"/>
</dbReference>
<dbReference type="GO" id="GO:0006289">
    <property type="term" value="P:nucleotide-excision repair"/>
    <property type="evidence" value="ECO:0007669"/>
    <property type="project" value="TreeGrafter"/>
</dbReference>
<dbReference type="EMBL" id="CAKOGP040000001">
    <property type="protein sequence ID" value="CAJ1904347.1"/>
    <property type="molecule type" value="Genomic_DNA"/>
</dbReference>
<keyword evidence="2" id="KW-0067">ATP-binding</keyword>
<keyword evidence="7" id="KW-1185">Reference proteome</keyword>
<dbReference type="CDD" id="cd18797">
    <property type="entry name" value="SF2_C_Hrq"/>
    <property type="match status" value="1"/>
</dbReference>
<evidence type="ECO:0000313" key="7">
    <source>
        <dbReference type="Proteomes" id="UP001295423"/>
    </source>
</evidence>
<dbReference type="PROSITE" id="PS51192">
    <property type="entry name" value="HELICASE_ATP_BIND_1"/>
    <property type="match status" value="1"/>
</dbReference>
<accession>A0AAD2CGE3</accession>
<dbReference type="InterPro" id="IPR014001">
    <property type="entry name" value="Helicase_ATP-bd"/>
</dbReference>
<dbReference type="InterPro" id="IPR027417">
    <property type="entry name" value="P-loop_NTPase"/>
</dbReference>